<feature type="chain" id="PRO_5045647606" evidence="1">
    <location>
        <begin position="22"/>
        <end position="289"/>
    </location>
</feature>
<protein>
    <submittedName>
        <fullName evidence="2">DUF4861 family protein</fullName>
    </submittedName>
</protein>
<gene>
    <name evidence="2" type="ORF">P9H32_11160</name>
</gene>
<name>A0ABU5MYB4_9BACT</name>
<evidence type="ECO:0000256" key="1">
    <source>
        <dbReference type="SAM" id="SignalP"/>
    </source>
</evidence>
<organism evidence="2 3">
    <name type="scientific">Pontiella agarivorans</name>
    <dbReference type="NCBI Taxonomy" id="3038953"/>
    <lineage>
        <taxon>Bacteria</taxon>
        <taxon>Pseudomonadati</taxon>
        <taxon>Kiritimatiellota</taxon>
        <taxon>Kiritimatiellia</taxon>
        <taxon>Kiritimatiellales</taxon>
        <taxon>Pontiellaceae</taxon>
        <taxon>Pontiella</taxon>
    </lineage>
</organism>
<comment type="caution">
    <text evidence="2">The sequence shown here is derived from an EMBL/GenBank/DDBJ whole genome shotgun (WGS) entry which is preliminary data.</text>
</comment>
<feature type="signal peptide" evidence="1">
    <location>
        <begin position="1"/>
        <end position="21"/>
    </location>
</feature>
<dbReference type="InterPro" id="IPR032342">
    <property type="entry name" value="DUF4861"/>
</dbReference>
<dbReference type="RefSeq" id="WP_322608970.1">
    <property type="nucleotide sequence ID" value="NZ_JARVCO010000010.1"/>
</dbReference>
<keyword evidence="1" id="KW-0732">Signal</keyword>
<evidence type="ECO:0000313" key="3">
    <source>
        <dbReference type="Proteomes" id="UP001290861"/>
    </source>
</evidence>
<dbReference type="Proteomes" id="UP001290861">
    <property type="component" value="Unassembled WGS sequence"/>
</dbReference>
<accession>A0ABU5MYB4</accession>
<dbReference type="EMBL" id="JARVCO010000010">
    <property type="protein sequence ID" value="MDZ8119182.1"/>
    <property type="molecule type" value="Genomic_DNA"/>
</dbReference>
<reference evidence="2 3" key="1">
    <citation type="journal article" date="2024" name="Appl. Environ. Microbiol.">
        <title>Pontiella agarivorans sp. nov., a novel marine anaerobic bacterium capable of degrading macroalgal polysaccharides and fixing nitrogen.</title>
        <authorList>
            <person name="Liu N."/>
            <person name="Kivenson V."/>
            <person name="Peng X."/>
            <person name="Cui Z."/>
            <person name="Lankiewicz T.S."/>
            <person name="Gosselin K.M."/>
            <person name="English C.J."/>
            <person name="Blair E.M."/>
            <person name="O'Malley M.A."/>
            <person name="Valentine D.L."/>
        </authorList>
    </citation>
    <scope>NUCLEOTIDE SEQUENCE [LARGE SCALE GENOMIC DNA]</scope>
    <source>
        <strain evidence="2 3">NLcol2</strain>
    </source>
</reference>
<sequence length="289" mass="32769">MKKILIISLAALSGALLPACAESQEPETFCRYVPERSDDFAWENDKIAFRMYGPTFRKGREDSGIDCWLKRVDYPVIDKWYGQMKEKTYHRDWGEGYDPYHVGSSRGCGGLGLWIDGRLITSNVYREWRVIKCEPAESVFVLSYAWEHDGDVYTEEKQISIKLGDRLFKSTSTFRKNGEIAAGLPIAVGLTTHDGKAAVSENTEEGWMACWETIDGDGLGTGVVMDPSRIDEFKPVNSDRKDESHALLITKTDRNGQVEYWAGYGWERAGEIKTSNDWNAYLKGFNRGK</sequence>
<dbReference type="Pfam" id="PF16153">
    <property type="entry name" value="DUF4861"/>
    <property type="match status" value="1"/>
</dbReference>
<proteinExistence type="predicted"/>
<keyword evidence="3" id="KW-1185">Reference proteome</keyword>
<evidence type="ECO:0000313" key="2">
    <source>
        <dbReference type="EMBL" id="MDZ8119182.1"/>
    </source>
</evidence>